<name>A0A0F9B8N2_9ZZZZ</name>
<evidence type="ECO:0008006" key="3">
    <source>
        <dbReference type="Google" id="ProtNLM"/>
    </source>
</evidence>
<keyword evidence="1" id="KW-1133">Transmembrane helix</keyword>
<gene>
    <name evidence="2" type="ORF">LCGC14_2479990</name>
</gene>
<keyword evidence="1" id="KW-0812">Transmembrane</keyword>
<protein>
    <recommendedName>
        <fullName evidence="3">DUF5658 domain-containing protein</fullName>
    </recommendedName>
</protein>
<comment type="caution">
    <text evidence="2">The sequence shown here is derived from an EMBL/GenBank/DDBJ whole genome shotgun (WGS) entry which is preliminary data.</text>
</comment>
<feature type="transmembrane region" description="Helical" evidence="1">
    <location>
        <begin position="7"/>
        <end position="26"/>
    </location>
</feature>
<proteinExistence type="predicted"/>
<keyword evidence="1" id="KW-0472">Membrane</keyword>
<accession>A0A0F9B8N2</accession>
<organism evidence="2">
    <name type="scientific">marine sediment metagenome</name>
    <dbReference type="NCBI Taxonomy" id="412755"/>
    <lineage>
        <taxon>unclassified sequences</taxon>
        <taxon>metagenomes</taxon>
        <taxon>ecological metagenomes</taxon>
    </lineage>
</organism>
<feature type="transmembrane region" description="Helical" evidence="1">
    <location>
        <begin position="93"/>
        <end position="115"/>
    </location>
</feature>
<dbReference type="EMBL" id="LAZR01039041">
    <property type="protein sequence ID" value="KKL17990.1"/>
    <property type="molecule type" value="Genomic_DNA"/>
</dbReference>
<evidence type="ECO:0000313" key="2">
    <source>
        <dbReference type="EMBL" id="KKL17990.1"/>
    </source>
</evidence>
<feature type="transmembrane region" description="Helical" evidence="1">
    <location>
        <begin position="63"/>
        <end position="81"/>
    </location>
</feature>
<reference evidence="2" key="1">
    <citation type="journal article" date="2015" name="Nature">
        <title>Complex archaea that bridge the gap between prokaryotes and eukaryotes.</title>
        <authorList>
            <person name="Spang A."/>
            <person name="Saw J.H."/>
            <person name="Jorgensen S.L."/>
            <person name="Zaremba-Niedzwiedzka K."/>
            <person name="Martijn J."/>
            <person name="Lind A.E."/>
            <person name="van Eijk R."/>
            <person name="Schleper C."/>
            <person name="Guy L."/>
            <person name="Ettema T.J."/>
        </authorList>
    </citation>
    <scope>NUCLEOTIDE SEQUENCE</scope>
</reference>
<evidence type="ECO:0000256" key="1">
    <source>
        <dbReference type="SAM" id="Phobius"/>
    </source>
</evidence>
<sequence length="121" mass="13809">MIKPDYLVILAILFFFGTHFITIYLLNSYQTTAELLGMAEEVVYIFEINPIARYFFQVEALKLVYTFVLMPSFLGFIYYIVRRKNDTNPDGTMAFAIALLIMGIANFLNDFSVLLGHLASG</sequence>
<dbReference type="AlphaFoldDB" id="A0A0F9B8N2"/>